<comment type="catalytic activity">
    <reaction evidence="1">
        <text>Hydrolysis of terminal, non-reducing beta-D-glucosyl residues with release of beta-D-glucose.</text>
        <dbReference type="EC" id="3.2.1.21"/>
    </reaction>
</comment>
<dbReference type="InterPro" id="IPR036962">
    <property type="entry name" value="Glyco_hydro_3_N_sf"/>
</dbReference>
<gene>
    <name evidence="7" type="ORF">WG66_12258</name>
</gene>
<comment type="similarity">
    <text evidence="2">Belongs to the glycosyl hydrolase 3 family.</text>
</comment>
<dbReference type="InterPro" id="IPR001764">
    <property type="entry name" value="Glyco_hydro_3_N"/>
</dbReference>
<feature type="domain" description="Glycoside hydrolase family 3 N-terminal" evidence="6">
    <location>
        <begin position="38"/>
        <end position="182"/>
    </location>
</feature>
<evidence type="ECO:0000256" key="3">
    <source>
        <dbReference type="ARBA" id="ARBA00012744"/>
    </source>
</evidence>
<dbReference type="Pfam" id="PF00933">
    <property type="entry name" value="Glyco_hydro_3"/>
    <property type="match status" value="1"/>
</dbReference>
<dbReference type="EMBL" id="LATX01002012">
    <property type="protein sequence ID" value="KTB35160.1"/>
    <property type="molecule type" value="Genomic_DNA"/>
</dbReference>
<proteinExistence type="inferred from homology"/>
<evidence type="ECO:0000313" key="7">
    <source>
        <dbReference type="EMBL" id="KTB35160.1"/>
    </source>
</evidence>
<sequence>MSHSFLDANIPELISKLTIEEKISLLGAPNWWNTTRVERLGIPSVRMSDGPNGVRGSSHFASTPAQCLPCATSLASTFDPELIHNVGVFLAEEAKLKSSVILLAPTCNMQRSPLGGRAFESFSEDPHLSGVMASAYVKGLQSKNVAATIKHFVCNDQEHERTAAESVLSERALREIYLYPYDGPVI</sequence>
<dbReference type="InterPro" id="IPR050288">
    <property type="entry name" value="Cellulose_deg_GH3"/>
</dbReference>
<dbReference type="PANTHER" id="PTHR42715:SF27">
    <property type="entry name" value="BETA-GLUCOSIDASE-RELATED"/>
    <property type="match status" value="1"/>
</dbReference>
<comment type="caution">
    <text evidence="7">The sequence shown here is derived from an EMBL/GenBank/DDBJ whole genome shotgun (WGS) entry which is preliminary data.</text>
</comment>
<protein>
    <recommendedName>
        <fullName evidence="3">beta-glucosidase</fullName>
        <ecNumber evidence="3">3.2.1.21</ecNumber>
    </recommendedName>
</protein>
<reference evidence="7 8" key="1">
    <citation type="submission" date="2015-12" db="EMBL/GenBank/DDBJ databases">
        <title>Draft genome sequence of Moniliophthora roreri, the causal agent of frosty pod rot of cacao.</title>
        <authorList>
            <person name="Aime M.C."/>
            <person name="Diaz-Valderrama J.R."/>
            <person name="Kijpornyongpan T."/>
            <person name="Phillips-Mora W."/>
        </authorList>
    </citation>
    <scope>NUCLEOTIDE SEQUENCE [LARGE SCALE GENOMIC DNA]</scope>
    <source>
        <strain evidence="7 8">MCA 2952</strain>
    </source>
</reference>
<name>A0A0W0FFP5_MONRR</name>
<dbReference type="AlphaFoldDB" id="A0A0W0FFP5"/>
<dbReference type="PANTHER" id="PTHR42715">
    <property type="entry name" value="BETA-GLUCOSIDASE"/>
    <property type="match status" value="1"/>
</dbReference>
<dbReference type="PRINTS" id="PR00133">
    <property type="entry name" value="GLHYDRLASE3"/>
</dbReference>
<dbReference type="Gene3D" id="3.20.20.300">
    <property type="entry name" value="Glycoside hydrolase, family 3, N-terminal domain"/>
    <property type="match status" value="1"/>
</dbReference>
<dbReference type="SUPFAM" id="SSF51445">
    <property type="entry name" value="(Trans)glycosidases"/>
    <property type="match status" value="1"/>
</dbReference>
<dbReference type="EC" id="3.2.1.21" evidence="3"/>
<dbReference type="GO" id="GO:0008422">
    <property type="term" value="F:beta-glucosidase activity"/>
    <property type="evidence" value="ECO:0007669"/>
    <property type="project" value="UniProtKB-EC"/>
</dbReference>
<evidence type="ECO:0000259" key="6">
    <source>
        <dbReference type="Pfam" id="PF00933"/>
    </source>
</evidence>
<organism evidence="7 8">
    <name type="scientific">Moniliophthora roreri</name>
    <name type="common">Frosty pod rot fungus</name>
    <name type="synonym">Monilia roreri</name>
    <dbReference type="NCBI Taxonomy" id="221103"/>
    <lineage>
        <taxon>Eukaryota</taxon>
        <taxon>Fungi</taxon>
        <taxon>Dikarya</taxon>
        <taxon>Basidiomycota</taxon>
        <taxon>Agaricomycotina</taxon>
        <taxon>Agaricomycetes</taxon>
        <taxon>Agaricomycetidae</taxon>
        <taxon>Agaricales</taxon>
        <taxon>Marasmiineae</taxon>
        <taxon>Marasmiaceae</taxon>
        <taxon>Moniliophthora</taxon>
    </lineage>
</organism>
<keyword evidence="5" id="KW-0326">Glycosidase</keyword>
<evidence type="ECO:0000256" key="4">
    <source>
        <dbReference type="ARBA" id="ARBA00022801"/>
    </source>
</evidence>
<accession>A0A0W0FFP5</accession>
<evidence type="ECO:0000256" key="5">
    <source>
        <dbReference type="ARBA" id="ARBA00023295"/>
    </source>
</evidence>
<keyword evidence="4 7" id="KW-0378">Hydrolase</keyword>
<evidence type="ECO:0000256" key="2">
    <source>
        <dbReference type="ARBA" id="ARBA00005336"/>
    </source>
</evidence>
<dbReference type="InterPro" id="IPR017853">
    <property type="entry name" value="GH"/>
</dbReference>
<evidence type="ECO:0000313" key="8">
    <source>
        <dbReference type="Proteomes" id="UP000054988"/>
    </source>
</evidence>
<dbReference type="Proteomes" id="UP000054988">
    <property type="component" value="Unassembled WGS sequence"/>
</dbReference>
<evidence type="ECO:0000256" key="1">
    <source>
        <dbReference type="ARBA" id="ARBA00000448"/>
    </source>
</evidence>
<dbReference type="GO" id="GO:0009251">
    <property type="term" value="P:glucan catabolic process"/>
    <property type="evidence" value="ECO:0007669"/>
    <property type="project" value="TreeGrafter"/>
</dbReference>